<reference evidence="2" key="1">
    <citation type="journal article" date="2015" name="Nature">
        <title>Complex archaea that bridge the gap between prokaryotes and eukaryotes.</title>
        <authorList>
            <person name="Spang A."/>
            <person name="Saw J.H."/>
            <person name="Jorgensen S.L."/>
            <person name="Zaremba-Niedzwiedzka K."/>
            <person name="Martijn J."/>
            <person name="Lind A.E."/>
            <person name="van Eijk R."/>
            <person name="Schleper C."/>
            <person name="Guy L."/>
            <person name="Ettema T.J."/>
        </authorList>
    </citation>
    <scope>NUCLEOTIDE SEQUENCE</scope>
</reference>
<comment type="caution">
    <text evidence="2">The sequence shown here is derived from an EMBL/GenBank/DDBJ whole genome shotgun (WGS) entry which is preliminary data.</text>
</comment>
<feature type="region of interest" description="Disordered" evidence="1">
    <location>
        <begin position="100"/>
        <end position="125"/>
    </location>
</feature>
<gene>
    <name evidence="2" type="ORF">LCGC14_1386280</name>
</gene>
<feature type="region of interest" description="Disordered" evidence="1">
    <location>
        <begin position="1"/>
        <end position="43"/>
    </location>
</feature>
<organism evidence="2">
    <name type="scientific">marine sediment metagenome</name>
    <dbReference type="NCBI Taxonomy" id="412755"/>
    <lineage>
        <taxon>unclassified sequences</taxon>
        <taxon>metagenomes</taxon>
        <taxon>ecological metagenomes</taxon>
    </lineage>
</organism>
<protein>
    <submittedName>
        <fullName evidence="2">Uncharacterized protein</fullName>
    </submittedName>
</protein>
<dbReference type="EMBL" id="LAZR01008907">
    <property type="protein sequence ID" value="KKM75818.1"/>
    <property type="molecule type" value="Genomic_DNA"/>
</dbReference>
<evidence type="ECO:0000256" key="1">
    <source>
        <dbReference type="SAM" id="MobiDB-lite"/>
    </source>
</evidence>
<sequence>GYAPPPQAPPQQQNYNPPPQAPPQQQAPQQPPQRVPSEWDKPIDWHDKKQLLIVRQSSISNAISLLTVTGVGTPTPQDVLAVAKRFACFVYDGIVQDELDQHLAGGGPNPEHSENPPPPEPGDKF</sequence>
<dbReference type="AlphaFoldDB" id="A0A0F9K1I1"/>
<feature type="non-terminal residue" evidence="2">
    <location>
        <position position="1"/>
    </location>
</feature>
<proteinExistence type="predicted"/>
<name>A0A0F9K1I1_9ZZZZ</name>
<evidence type="ECO:0000313" key="2">
    <source>
        <dbReference type="EMBL" id="KKM75818.1"/>
    </source>
</evidence>
<accession>A0A0F9K1I1</accession>
<feature type="compositionally biased region" description="Pro residues" evidence="1">
    <location>
        <begin position="115"/>
        <end position="125"/>
    </location>
</feature>